<dbReference type="GO" id="GO:0000725">
    <property type="term" value="P:recombinational repair"/>
    <property type="evidence" value="ECO:0007669"/>
    <property type="project" value="TreeGrafter"/>
</dbReference>
<dbReference type="GO" id="GO:0005524">
    <property type="term" value="F:ATP binding"/>
    <property type="evidence" value="ECO:0007669"/>
    <property type="project" value="UniProtKB-UniRule"/>
</dbReference>
<dbReference type="PANTHER" id="PTHR11070">
    <property type="entry name" value="UVRD / RECB / PCRA DNA HELICASE FAMILY MEMBER"/>
    <property type="match status" value="1"/>
</dbReference>
<evidence type="ECO:0000256" key="3">
    <source>
        <dbReference type="ARBA" id="ARBA00022806"/>
    </source>
</evidence>
<keyword evidence="3 5" id="KW-0347">Helicase</keyword>
<organism evidence="7 8">
    <name type="scientific">Nakamurella panacisegetis</name>
    <dbReference type="NCBI Taxonomy" id="1090615"/>
    <lineage>
        <taxon>Bacteria</taxon>
        <taxon>Bacillati</taxon>
        <taxon>Actinomycetota</taxon>
        <taxon>Actinomycetes</taxon>
        <taxon>Nakamurellales</taxon>
        <taxon>Nakamurellaceae</taxon>
        <taxon>Nakamurella</taxon>
    </lineage>
</organism>
<dbReference type="GO" id="GO:0003677">
    <property type="term" value="F:DNA binding"/>
    <property type="evidence" value="ECO:0007669"/>
    <property type="project" value="InterPro"/>
</dbReference>
<reference evidence="7 8" key="1">
    <citation type="submission" date="2016-10" db="EMBL/GenBank/DDBJ databases">
        <authorList>
            <person name="de Groot N.N."/>
        </authorList>
    </citation>
    <scope>NUCLEOTIDE SEQUENCE [LARGE SCALE GENOMIC DNA]</scope>
    <source>
        <strain evidence="8">P4-7,KCTC 19426,CECT 7604</strain>
    </source>
</reference>
<dbReference type="Gene3D" id="3.40.50.300">
    <property type="entry name" value="P-loop containing nucleotide triphosphate hydrolases"/>
    <property type="match status" value="2"/>
</dbReference>
<name>A0A1H0RYX4_9ACTN</name>
<dbReference type="SUPFAM" id="SSF52540">
    <property type="entry name" value="P-loop containing nucleoside triphosphate hydrolases"/>
    <property type="match status" value="1"/>
</dbReference>
<evidence type="ECO:0000256" key="5">
    <source>
        <dbReference type="PROSITE-ProRule" id="PRU00560"/>
    </source>
</evidence>
<dbReference type="InterPro" id="IPR014016">
    <property type="entry name" value="UvrD-like_ATP-bd"/>
</dbReference>
<dbReference type="GO" id="GO:0016787">
    <property type="term" value="F:hydrolase activity"/>
    <property type="evidence" value="ECO:0007669"/>
    <property type="project" value="UniProtKB-UniRule"/>
</dbReference>
<dbReference type="GO" id="GO:0005829">
    <property type="term" value="C:cytosol"/>
    <property type="evidence" value="ECO:0007669"/>
    <property type="project" value="TreeGrafter"/>
</dbReference>
<dbReference type="PANTHER" id="PTHR11070:SF45">
    <property type="entry name" value="DNA 3'-5' HELICASE"/>
    <property type="match status" value="1"/>
</dbReference>
<feature type="binding site" evidence="5">
    <location>
        <begin position="211"/>
        <end position="218"/>
    </location>
    <ligand>
        <name>ATP</name>
        <dbReference type="ChEBI" id="CHEBI:30616"/>
    </ligand>
</feature>
<protein>
    <submittedName>
        <fullName evidence="7">DNA helicase IV</fullName>
    </submittedName>
</protein>
<dbReference type="InterPro" id="IPR027417">
    <property type="entry name" value="P-loop_NTPase"/>
</dbReference>
<evidence type="ECO:0000256" key="2">
    <source>
        <dbReference type="ARBA" id="ARBA00022801"/>
    </source>
</evidence>
<keyword evidence="2 5" id="KW-0378">Hydrolase</keyword>
<gene>
    <name evidence="7" type="ORF">SAMN04515671_3820</name>
</gene>
<dbReference type="InterPro" id="IPR000212">
    <property type="entry name" value="DNA_helicase_UvrD/REP"/>
</dbReference>
<dbReference type="EMBL" id="LT629710">
    <property type="protein sequence ID" value="SDP34772.1"/>
    <property type="molecule type" value="Genomic_DNA"/>
</dbReference>
<evidence type="ECO:0000259" key="6">
    <source>
        <dbReference type="PROSITE" id="PS51198"/>
    </source>
</evidence>
<dbReference type="Proteomes" id="UP000198741">
    <property type="component" value="Chromosome I"/>
</dbReference>
<evidence type="ECO:0000256" key="4">
    <source>
        <dbReference type="ARBA" id="ARBA00022840"/>
    </source>
</evidence>
<evidence type="ECO:0000256" key="1">
    <source>
        <dbReference type="ARBA" id="ARBA00022741"/>
    </source>
</evidence>
<dbReference type="AlphaFoldDB" id="A0A1H0RYX4"/>
<evidence type="ECO:0000313" key="8">
    <source>
        <dbReference type="Proteomes" id="UP000198741"/>
    </source>
</evidence>
<keyword evidence="4 5" id="KW-0067">ATP-binding</keyword>
<accession>A0A1H0RYX4</accession>
<keyword evidence="1 5" id="KW-0547">Nucleotide-binding</keyword>
<dbReference type="PROSITE" id="PS51198">
    <property type="entry name" value="UVRD_HELICASE_ATP_BIND"/>
    <property type="match status" value="1"/>
</dbReference>
<proteinExistence type="predicted"/>
<keyword evidence="8" id="KW-1185">Reference proteome</keyword>
<evidence type="ECO:0000313" key="7">
    <source>
        <dbReference type="EMBL" id="SDP34772.1"/>
    </source>
</evidence>
<dbReference type="InterPro" id="IPR027785">
    <property type="entry name" value="UvrD-like_helicase_C"/>
</dbReference>
<sequence>MTGTEGTELLAEQGFITNLYRRLDRMREETVRLRDTYLRDSDGTPGGRVQRDIAYAGHAQTLVDLNVAEDKLCFGRLDSVDGQSMHIGRMGIFSEGEDREQLLMDWRAPSARPFYVATAAAPLGVRRRRHLRIRRRIVESISDEYLDLTGLSPDDPALAAVSASGLTGEAALLAALNAPRTGRMGDIVETIQAEQDRIIRADRAGILVVQGGPGTGKTAVALHRTAYLLYTHRGQLANRGVLVIGPNRTFLTYIGQVLPSLGENAVVLSTVGDLFPGVRAERVESSRVAVLKGRLNMAKVIANAVLDRQRVPKTTITVKYAGGDLRLDRQLLSRAQERAWQSRRPHNRARQVFLKSVFDQLARQVARRHREGLAAAIPLTSDDFEDIRRDLRSDEDLQAALSTIWPALTAQTLVRDLFASPARLRLAAPFLSDAERDLLLAAAPTQTFSQSDVPLLDEAAELLGQDDRLVMAAATRDREQREEYAQSVLDMLGEGGEASDEGTGADGFLGMVSAADLVELQEDAVSLTSTAERAGADREWTYGHVVVDEAQELSPMAWRVVMRRCPVKSMTLVGDLAQTGDAAGASSWGSVLRPYVGRDWRFEELTVNYRTPAEITAVADRILASIDPKLTAPTSVRSTGVLPWWQHTSSETLVEQTALRAAQDLALGGEQHLAVLVPDALYEQVTTRVAELVPAAGPGHDVARPVVVMTVREAKGLEFDSVILVEPDLIVEQSPKGRNDLYVAVTRATQRLGVLYTGRRPAYADPAPEASAGLW</sequence>
<dbReference type="RefSeq" id="WP_231988193.1">
    <property type="nucleotide sequence ID" value="NZ_LT629710.1"/>
</dbReference>
<dbReference type="GO" id="GO:0043138">
    <property type="term" value="F:3'-5' DNA helicase activity"/>
    <property type="evidence" value="ECO:0007669"/>
    <property type="project" value="TreeGrafter"/>
</dbReference>
<dbReference type="Pfam" id="PF13538">
    <property type="entry name" value="UvrD_C_2"/>
    <property type="match status" value="1"/>
</dbReference>
<feature type="domain" description="UvrD-like helicase ATP-binding" evidence="6">
    <location>
        <begin position="190"/>
        <end position="612"/>
    </location>
</feature>
<dbReference type="STRING" id="1090615.SAMN04515671_3820"/>